<organism evidence="2 3">
    <name type="scientific">Elysia marginata</name>
    <dbReference type="NCBI Taxonomy" id="1093978"/>
    <lineage>
        <taxon>Eukaryota</taxon>
        <taxon>Metazoa</taxon>
        <taxon>Spiralia</taxon>
        <taxon>Lophotrochozoa</taxon>
        <taxon>Mollusca</taxon>
        <taxon>Gastropoda</taxon>
        <taxon>Heterobranchia</taxon>
        <taxon>Euthyneura</taxon>
        <taxon>Panpulmonata</taxon>
        <taxon>Sacoglossa</taxon>
        <taxon>Placobranchoidea</taxon>
        <taxon>Plakobranchidae</taxon>
        <taxon>Elysia</taxon>
    </lineage>
</organism>
<evidence type="ECO:0000313" key="2">
    <source>
        <dbReference type="EMBL" id="GFS06660.1"/>
    </source>
</evidence>
<evidence type="ECO:0000313" key="3">
    <source>
        <dbReference type="Proteomes" id="UP000762676"/>
    </source>
</evidence>
<comment type="caution">
    <text evidence="2">The sequence shown here is derived from an EMBL/GenBank/DDBJ whole genome shotgun (WGS) entry which is preliminary data.</text>
</comment>
<gene>
    <name evidence="2" type="ORF">ElyMa_006550400</name>
</gene>
<dbReference type="Proteomes" id="UP000762676">
    <property type="component" value="Unassembled WGS sequence"/>
</dbReference>
<proteinExistence type="predicted"/>
<dbReference type="AlphaFoldDB" id="A0AAV4I9B7"/>
<feature type="compositionally biased region" description="Polar residues" evidence="1">
    <location>
        <begin position="15"/>
        <end position="26"/>
    </location>
</feature>
<evidence type="ECO:0000256" key="1">
    <source>
        <dbReference type="SAM" id="MobiDB-lite"/>
    </source>
</evidence>
<accession>A0AAV4I9B7</accession>
<dbReference type="EMBL" id="BMAT01013151">
    <property type="protein sequence ID" value="GFS06660.1"/>
    <property type="molecule type" value="Genomic_DNA"/>
</dbReference>
<evidence type="ECO:0008006" key="4">
    <source>
        <dbReference type="Google" id="ProtNLM"/>
    </source>
</evidence>
<sequence>MAERAVWKDKGISISPKTKSESTVTAPSPPYRPPNNDHLYAGHSDLKRRGSELSKLPVGFADTNESINQLIPPVGCTPPTAADILKSKGNYPTKEVDSCKPVEYATTVSHSHSQKSEEPKAKD</sequence>
<feature type="compositionally biased region" description="Basic and acidic residues" evidence="1">
    <location>
        <begin position="1"/>
        <end position="11"/>
    </location>
</feature>
<name>A0AAV4I9B7_9GAST</name>
<feature type="region of interest" description="Disordered" evidence="1">
    <location>
        <begin position="1"/>
        <end position="43"/>
    </location>
</feature>
<protein>
    <recommendedName>
        <fullName evidence="4">Zasp-like motif domain-containing protein</fullName>
    </recommendedName>
</protein>
<reference evidence="2 3" key="1">
    <citation type="journal article" date="2021" name="Elife">
        <title>Chloroplast acquisition without the gene transfer in kleptoplastic sea slugs, Plakobranchus ocellatus.</title>
        <authorList>
            <person name="Maeda T."/>
            <person name="Takahashi S."/>
            <person name="Yoshida T."/>
            <person name="Shimamura S."/>
            <person name="Takaki Y."/>
            <person name="Nagai Y."/>
            <person name="Toyoda A."/>
            <person name="Suzuki Y."/>
            <person name="Arimoto A."/>
            <person name="Ishii H."/>
            <person name="Satoh N."/>
            <person name="Nishiyama T."/>
            <person name="Hasebe M."/>
            <person name="Maruyama T."/>
            <person name="Minagawa J."/>
            <person name="Obokata J."/>
            <person name="Shigenobu S."/>
        </authorList>
    </citation>
    <scope>NUCLEOTIDE SEQUENCE [LARGE SCALE GENOMIC DNA]</scope>
</reference>
<keyword evidence="3" id="KW-1185">Reference proteome</keyword>